<accession>A0A2K3MRH3</accession>
<protein>
    <submittedName>
        <fullName evidence="2">Uncharacterized protein</fullName>
    </submittedName>
</protein>
<evidence type="ECO:0000313" key="3">
    <source>
        <dbReference type="Proteomes" id="UP000236291"/>
    </source>
</evidence>
<proteinExistence type="predicted"/>
<reference evidence="2 3" key="1">
    <citation type="journal article" date="2014" name="Am. J. Bot.">
        <title>Genome assembly and annotation for red clover (Trifolium pratense; Fabaceae).</title>
        <authorList>
            <person name="Istvanek J."/>
            <person name="Jaros M."/>
            <person name="Krenek A."/>
            <person name="Repkova J."/>
        </authorList>
    </citation>
    <scope>NUCLEOTIDE SEQUENCE [LARGE SCALE GENOMIC DNA]</scope>
    <source>
        <strain evidence="3">cv. Tatra</strain>
        <tissue evidence="2">Young leaves</tissue>
    </source>
</reference>
<feature type="coiled-coil region" evidence="1">
    <location>
        <begin position="66"/>
        <end position="104"/>
    </location>
</feature>
<evidence type="ECO:0000256" key="1">
    <source>
        <dbReference type="SAM" id="Coils"/>
    </source>
</evidence>
<feature type="non-terminal residue" evidence="2">
    <location>
        <position position="1"/>
    </location>
</feature>
<name>A0A2K3MRH3_TRIPR</name>
<evidence type="ECO:0000313" key="2">
    <source>
        <dbReference type="EMBL" id="PNX93367.1"/>
    </source>
</evidence>
<dbReference type="Proteomes" id="UP000236291">
    <property type="component" value="Unassembled WGS sequence"/>
</dbReference>
<sequence>EISNSAVLDWLSAMKAEMKFLEIEILKHNNHSQGISNCVLCCFAATKVAMEFLEIEILKHCNDCQIEDLNKKIVEQEEEIGEKEKEYKQRMKEEMETLEKLQREELISKAYQYLKGKGTNWFVKKSIFQVQYVKYKQRMKEEMKTLEKLQREELISKEKEFINAAYVLFCFGCMGFLGPFEEGKRYQLVCQ</sequence>
<dbReference type="AlphaFoldDB" id="A0A2K3MRH3"/>
<gene>
    <name evidence="2" type="ORF">L195_g016520</name>
</gene>
<comment type="caution">
    <text evidence="2">The sequence shown here is derived from an EMBL/GenBank/DDBJ whole genome shotgun (WGS) entry which is preliminary data.</text>
</comment>
<organism evidence="2 3">
    <name type="scientific">Trifolium pratense</name>
    <name type="common">Red clover</name>
    <dbReference type="NCBI Taxonomy" id="57577"/>
    <lineage>
        <taxon>Eukaryota</taxon>
        <taxon>Viridiplantae</taxon>
        <taxon>Streptophyta</taxon>
        <taxon>Embryophyta</taxon>
        <taxon>Tracheophyta</taxon>
        <taxon>Spermatophyta</taxon>
        <taxon>Magnoliopsida</taxon>
        <taxon>eudicotyledons</taxon>
        <taxon>Gunneridae</taxon>
        <taxon>Pentapetalae</taxon>
        <taxon>rosids</taxon>
        <taxon>fabids</taxon>
        <taxon>Fabales</taxon>
        <taxon>Fabaceae</taxon>
        <taxon>Papilionoideae</taxon>
        <taxon>50 kb inversion clade</taxon>
        <taxon>NPAAA clade</taxon>
        <taxon>Hologalegina</taxon>
        <taxon>IRL clade</taxon>
        <taxon>Trifolieae</taxon>
        <taxon>Trifolium</taxon>
    </lineage>
</organism>
<keyword evidence="1" id="KW-0175">Coiled coil</keyword>
<reference evidence="2 3" key="2">
    <citation type="journal article" date="2017" name="Front. Plant Sci.">
        <title>Gene Classification and Mining of Molecular Markers Useful in Red Clover (Trifolium pratense) Breeding.</title>
        <authorList>
            <person name="Istvanek J."/>
            <person name="Dluhosova J."/>
            <person name="Dluhos P."/>
            <person name="Patkova L."/>
            <person name="Nedelnik J."/>
            <person name="Repkova J."/>
        </authorList>
    </citation>
    <scope>NUCLEOTIDE SEQUENCE [LARGE SCALE GENOMIC DNA]</scope>
    <source>
        <strain evidence="3">cv. Tatra</strain>
        <tissue evidence="2">Young leaves</tissue>
    </source>
</reference>
<dbReference type="EMBL" id="ASHM01011438">
    <property type="protein sequence ID" value="PNX93367.1"/>
    <property type="molecule type" value="Genomic_DNA"/>
</dbReference>